<accession>A0ABP1CLS7</accession>
<proteinExistence type="predicted"/>
<dbReference type="Gene3D" id="3.40.50.1000">
    <property type="entry name" value="HAD superfamily/HAD-like"/>
    <property type="match status" value="1"/>
</dbReference>
<dbReference type="InterPro" id="IPR036412">
    <property type="entry name" value="HAD-like_sf"/>
</dbReference>
<evidence type="ECO:0000313" key="2">
    <source>
        <dbReference type="Proteomes" id="UP001497453"/>
    </source>
</evidence>
<organism evidence="1 2">
    <name type="scientific">Somion occarium</name>
    <dbReference type="NCBI Taxonomy" id="3059160"/>
    <lineage>
        <taxon>Eukaryota</taxon>
        <taxon>Fungi</taxon>
        <taxon>Dikarya</taxon>
        <taxon>Basidiomycota</taxon>
        <taxon>Agaricomycotina</taxon>
        <taxon>Agaricomycetes</taxon>
        <taxon>Polyporales</taxon>
        <taxon>Cerrenaceae</taxon>
        <taxon>Somion</taxon>
    </lineage>
</organism>
<keyword evidence="2" id="KW-1185">Reference proteome</keyword>
<name>A0ABP1CLS7_9APHY</name>
<dbReference type="NCBIfam" id="TIGR01509">
    <property type="entry name" value="HAD-SF-IA-v3"/>
    <property type="match status" value="1"/>
</dbReference>
<dbReference type="InterPro" id="IPR023214">
    <property type="entry name" value="HAD_sf"/>
</dbReference>
<dbReference type="SUPFAM" id="SSF56784">
    <property type="entry name" value="HAD-like"/>
    <property type="match status" value="1"/>
</dbReference>
<reference evidence="2" key="1">
    <citation type="submission" date="2024-04" db="EMBL/GenBank/DDBJ databases">
        <authorList>
            <person name="Shaw F."/>
            <person name="Minotto A."/>
        </authorList>
    </citation>
    <scope>NUCLEOTIDE SEQUENCE [LARGE SCALE GENOMIC DNA]</scope>
</reference>
<sequence>MPVITVDAILFDMDGTLIDSTPGALQAWQMFGKDYGLNAAKVAHASHGRRLCDTLKEYCRIDDENKLQAEIVRFEDEVIKGGPIALPGALALLQQITAGSTAAASGWTIVTSATNIYAPQALACCGIPLPPLGAVTSNDVAFGKPHPAPYLAGARRLGADPSRCLVIEAAPSGLASGRAAGCKTVAVCSSHTAQAIQESGVNPDYVVKDLTSISAKWVGDSIEVTINTDA</sequence>
<evidence type="ECO:0000313" key="1">
    <source>
        <dbReference type="EMBL" id="CAL1696615.1"/>
    </source>
</evidence>
<dbReference type="Pfam" id="PF00702">
    <property type="entry name" value="Hydrolase"/>
    <property type="match status" value="1"/>
</dbReference>
<dbReference type="EMBL" id="OZ037944">
    <property type="protein sequence ID" value="CAL1696615.1"/>
    <property type="molecule type" value="Genomic_DNA"/>
</dbReference>
<dbReference type="Proteomes" id="UP001497453">
    <property type="component" value="Chromosome 1"/>
</dbReference>
<dbReference type="SFLD" id="SFLDG01129">
    <property type="entry name" value="C1.5:_HAD__Beta-PGM__Phosphata"/>
    <property type="match status" value="1"/>
</dbReference>
<dbReference type="InterPro" id="IPR023198">
    <property type="entry name" value="PGP-like_dom2"/>
</dbReference>
<dbReference type="InterPro" id="IPR051806">
    <property type="entry name" value="HAD-like_SPP"/>
</dbReference>
<protein>
    <recommendedName>
        <fullName evidence="3">HAD-like protein</fullName>
    </recommendedName>
</protein>
<dbReference type="PANTHER" id="PTHR43481">
    <property type="entry name" value="FRUCTOSE-1-PHOSPHATE PHOSPHATASE"/>
    <property type="match status" value="1"/>
</dbReference>
<dbReference type="PANTHER" id="PTHR43481:SF4">
    <property type="entry name" value="GLYCEROL-1-PHOSPHATE PHOSPHOHYDROLASE 1-RELATED"/>
    <property type="match status" value="1"/>
</dbReference>
<dbReference type="InterPro" id="IPR006439">
    <property type="entry name" value="HAD-SF_hydro_IA"/>
</dbReference>
<evidence type="ECO:0008006" key="3">
    <source>
        <dbReference type="Google" id="ProtNLM"/>
    </source>
</evidence>
<dbReference type="Gene3D" id="1.10.150.240">
    <property type="entry name" value="Putative phosphatase, domain 2"/>
    <property type="match status" value="1"/>
</dbReference>
<dbReference type="SFLD" id="SFLDS00003">
    <property type="entry name" value="Haloacid_Dehalogenase"/>
    <property type="match status" value="1"/>
</dbReference>
<gene>
    <name evidence="1" type="ORF">GFSPODELE1_LOCUS1275</name>
</gene>